<reference evidence="2" key="1">
    <citation type="submission" date="2024-04" db="EMBL/GenBank/DDBJ databases">
        <title>Phylogenomic analyses of a clade within the roseobacter group suggest taxonomic reassignments of species of the genera Aestuariivita, Citreicella, Loktanella, Nautella, Pelagibaca, Ruegeria, Thalassobius, Thiobacimonas and Tropicibacter, and the proposal o.</title>
        <authorList>
            <person name="Jeon C.O."/>
        </authorList>
    </citation>
    <scope>NUCLEOTIDE SEQUENCE [LARGE SCALE GENOMIC DNA]</scope>
    <source>
        <strain evidence="2">SS1-5</strain>
    </source>
</reference>
<proteinExistence type="predicted"/>
<dbReference type="RefSeq" id="WP_342077539.1">
    <property type="nucleotide sequence ID" value="NZ_CP151767.2"/>
</dbReference>
<evidence type="ECO:0000313" key="2">
    <source>
        <dbReference type="Proteomes" id="UP001470809"/>
    </source>
</evidence>
<name>A0AAN0MH49_9RHOB</name>
<keyword evidence="2" id="KW-1185">Reference proteome</keyword>
<protein>
    <submittedName>
        <fullName evidence="1">Uncharacterized protein</fullName>
    </submittedName>
</protein>
<dbReference type="KEGG" id="yrh:AABB31_04810"/>
<gene>
    <name evidence="1" type="ORF">AABB31_04810</name>
</gene>
<dbReference type="EMBL" id="CP151767">
    <property type="protein sequence ID" value="WZU68246.1"/>
    <property type="molecule type" value="Genomic_DNA"/>
</dbReference>
<dbReference type="Proteomes" id="UP001470809">
    <property type="component" value="Chromosome"/>
</dbReference>
<sequence length="190" mass="21052">MVKIADALRMGGGTFLFNLSQAVGRFGEAAALRAFRNGQIDHVFRVGSGTFNMRNMRLGETLQLQNRSGHGLDLITKIVEPRPPAPRWVAIEVKTRMGNDVPFPSLSNKQQDADYLIDRADAAVRGIARARTAVQEGATAGRSWEDMIPHRRTIAEFEAHARSGSVTKIHAKVEVDRQGNQVGEMIMEDW</sequence>
<organism evidence="1 2">
    <name type="scientific">Yoonia rhodophyticola</name>
    <dbReference type="NCBI Taxonomy" id="3137370"/>
    <lineage>
        <taxon>Bacteria</taxon>
        <taxon>Pseudomonadati</taxon>
        <taxon>Pseudomonadota</taxon>
        <taxon>Alphaproteobacteria</taxon>
        <taxon>Rhodobacterales</taxon>
        <taxon>Paracoccaceae</taxon>
        <taxon>Yoonia</taxon>
    </lineage>
</organism>
<reference evidence="1 2" key="2">
    <citation type="submission" date="2024-08" db="EMBL/GenBank/DDBJ databases">
        <title>Phylogenomic analyses of a clade within the roseobacter group suggest taxonomic reassignments of species of the genera Aestuariivita, Citreicella, Loktanella, Nautella, Pelagibaca, Ruegeria, Thalassobius, Thiobacimonas and Tropicibacter, and the proposal o.</title>
        <authorList>
            <person name="Jeon C.O."/>
        </authorList>
    </citation>
    <scope>NUCLEOTIDE SEQUENCE [LARGE SCALE GENOMIC DNA]</scope>
    <source>
        <strain evidence="1 2">SS1-5</strain>
    </source>
</reference>
<dbReference type="AlphaFoldDB" id="A0AAN0MH49"/>
<evidence type="ECO:0000313" key="1">
    <source>
        <dbReference type="EMBL" id="WZU68246.1"/>
    </source>
</evidence>
<accession>A0AAN0MH49</accession>